<dbReference type="SUPFAM" id="SSF52540">
    <property type="entry name" value="P-loop containing nucleoside triphosphate hydrolases"/>
    <property type="match status" value="2"/>
</dbReference>
<keyword evidence="6 12" id="KW-0067">ATP-binding</keyword>
<dbReference type="PROSITE" id="PS00871">
    <property type="entry name" value="CLPAB_2"/>
    <property type="match status" value="1"/>
</dbReference>
<evidence type="ECO:0000256" key="3">
    <source>
        <dbReference type="ARBA" id="ARBA00017574"/>
    </source>
</evidence>
<dbReference type="AlphaFoldDB" id="A0A0D6NHJ5"/>
<dbReference type="SUPFAM" id="SSF81923">
    <property type="entry name" value="Double Clp-N motif"/>
    <property type="match status" value="1"/>
</dbReference>
<dbReference type="FunFam" id="3.40.50.300:FF:000025">
    <property type="entry name" value="ATP-dependent Clp protease subunit"/>
    <property type="match status" value="1"/>
</dbReference>
<evidence type="ECO:0000256" key="7">
    <source>
        <dbReference type="ARBA" id="ARBA00023054"/>
    </source>
</evidence>
<keyword evidence="8 12" id="KW-0143">Chaperone</keyword>
<dbReference type="RefSeq" id="WP_048840167.1">
    <property type="nucleotide sequence ID" value="NZ_BAMX01000006.1"/>
</dbReference>
<evidence type="ECO:0000256" key="1">
    <source>
        <dbReference type="ARBA" id="ARBA00004496"/>
    </source>
</evidence>
<dbReference type="InterPro" id="IPR027417">
    <property type="entry name" value="P-loop_NTPase"/>
</dbReference>
<proteinExistence type="inferred from homology"/>
<dbReference type="PROSITE" id="PS00870">
    <property type="entry name" value="CLPAB_1"/>
    <property type="match status" value="1"/>
</dbReference>
<evidence type="ECO:0000256" key="12">
    <source>
        <dbReference type="RuleBase" id="RU004432"/>
    </source>
</evidence>
<dbReference type="Pfam" id="PF17871">
    <property type="entry name" value="AAA_lid_9"/>
    <property type="match status" value="1"/>
</dbReference>
<comment type="similarity">
    <text evidence="2 12">Belongs to the ClpA/ClpB family.</text>
</comment>
<dbReference type="PANTHER" id="PTHR11638:SF18">
    <property type="entry name" value="HEAT SHOCK PROTEIN 104"/>
    <property type="match status" value="1"/>
</dbReference>
<protein>
    <recommendedName>
        <fullName evidence="3 13">Chaperone protein ClpB</fullName>
    </recommendedName>
</protein>
<dbReference type="STRING" id="1231341.Abor_006_064"/>
<keyword evidence="16" id="KW-1185">Reference proteome</keyword>
<keyword evidence="13" id="KW-0963">Cytoplasm</keyword>
<comment type="function">
    <text evidence="9">Part of a stress-induced multi-chaperone system, it is involved in the recovery of the cell from heat-induced damage, in cooperation with DnaK, DnaJ and GrpE. Acts before DnaK, in the processing of protein aggregates. Protein binding stimulates the ATPase activity; ATP hydrolysis unfolds the denatured protein aggregates, which probably helps expose new hydrophobic binding sites on the surface of ClpB-bound aggregates, contributing to the solubilization and refolding of denatured protein aggregates by DnaK.</text>
</comment>
<dbReference type="InterPro" id="IPR001270">
    <property type="entry name" value="ClpA/B"/>
</dbReference>
<keyword evidence="5 12" id="KW-0547">Nucleotide-binding</keyword>
<organism evidence="15 16">
    <name type="scientific">Acetobacter orientalis</name>
    <dbReference type="NCBI Taxonomy" id="146474"/>
    <lineage>
        <taxon>Bacteria</taxon>
        <taxon>Pseudomonadati</taxon>
        <taxon>Pseudomonadota</taxon>
        <taxon>Alphaproteobacteria</taxon>
        <taxon>Acetobacterales</taxon>
        <taxon>Acetobacteraceae</taxon>
        <taxon>Acetobacter</taxon>
    </lineage>
</organism>
<comment type="subcellular location">
    <subcellularLocation>
        <location evidence="1 13">Cytoplasm</location>
    </subcellularLocation>
</comment>
<dbReference type="InterPro" id="IPR018368">
    <property type="entry name" value="ClpA/B_CS1"/>
</dbReference>
<dbReference type="InterPro" id="IPR028299">
    <property type="entry name" value="ClpA/B_CS2"/>
</dbReference>
<dbReference type="Gene3D" id="1.10.8.60">
    <property type="match status" value="1"/>
</dbReference>
<dbReference type="SMART" id="SM00382">
    <property type="entry name" value="AAA"/>
    <property type="match status" value="2"/>
</dbReference>
<dbReference type="Pfam" id="PF02861">
    <property type="entry name" value="Clp_N"/>
    <property type="match status" value="1"/>
</dbReference>
<keyword evidence="15" id="KW-0645">Protease</keyword>
<dbReference type="GO" id="GO:0008233">
    <property type="term" value="F:peptidase activity"/>
    <property type="evidence" value="ECO:0007669"/>
    <property type="project" value="UniProtKB-KW"/>
</dbReference>
<comment type="subunit">
    <text evidence="13">Homohexamer; The oligomerization is ATP-dependent.</text>
</comment>
<comment type="subunit">
    <text evidence="10">Homohexamer. The oligomerization is ATP-dependent.</text>
</comment>
<dbReference type="InterPro" id="IPR036628">
    <property type="entry name" value="Clp_N_dom_sf"/>
</dbReference>
<feature type="domain" description="Clp R" evidence="14">
    <location>
        <begin position="3"/>
        <end position="147"/>
    </location>
</feature>
<evidence type="ECO:0000256" key="5">
    <source>
        <dbReference type="ARBA" id="ARBA00022741"/>
    </source>
</evidence>
<dbReference type="NCBIfam" id="TIGR03346">
    <property type="entry name" value="chaperone_ClpB"/>
    <property type="match status" value="1"/>
</dbReference>
<reference evidence="15 16" key="1">
    <citation type="submission" date="2012-11" db="EMBL/GenBank/DDBJ databases">
        <title>Whole genome sequence of Acetobacter orientalis 21F-2.</title>
        <authorList>
            <person name="Azuma Y."/>
            <person name="Higashiura N."/>
            <person name="Hirakawa H."/>
            <person name="Matsushita K."/>
        </authorList>
    </citation>
    <scope>NUCLEOTIDE SEQUENCE [LARGE SCALE GENOMIC DNA]</scope>
    <source>
        <strain evidence="15 16">21F-2</strain>
    </source>
</reference>
<dbReference type="InterPro" id="IPR004176">
    <property type="entry name" value="Clp_R_N"/>
</dbReference>
<gene>
    <name evidence="13" type="primary">clpB</name>
    <name evidence="15" type="ORF">Abor_006_064</name>
</gene>
<dbReference type="Gene3D" id="3.40.50.300">
    <property type="entry name" value="P-loop containing nucleotide triphosphate hydrolases"/>
    <property type="match status" value="3"/>
</dbReference>
<dbReference type="GO" id="GO:0006508">
    <property type="term" value="P:proteolysis"/>
    <property type="evidence" value="ECO:0007669"/>
    <property type="project" value="UniProtKB-KW"/>
</dbReference>
<comment type="caution">
    <text evidence="15">The sequence shown here is derived from an EMBL/GenBank/DDBJ whole genome shotgun (WGS) entry which is preliminary data.</text>
</comment>
<accession>A0A6N3SZ10</accession>
<keyword evidence="13" id="KW-0346">Stress response</keyword>
<dbReference type="CDD" id="cd00009">
    <property type="entry name" value="AAA"/>
    <property type="match status" value="1"/>
</dbReference>
<feature type="coiled-coil region" evidence="13">
    <location>
        <begin position="413"/>
        <end position="493"/>
    </location>
</feature>
<evidence type="ECO:0000256" key="10">
    <source>
        <dbReference type="ARBA" id="ARBA00026057"/>
    </source>
</evidence>
<dbReference type="Proteomes" id="UP000032670">
    <property type="component" value="Unassembled WGS sequence"/>
</dbReference>
<keyword evidence="4 11" id="KW-0677">Repeat</keyword>
<dbReference type="InterPro" id="IPR003959">
    <property type="entry name" value="ATPase_AAA_core"/>
</dbReference>
<evidence type="ECO:0000313" key="16">
    <source>
        <dbReference type="Proteomes" id="UP000032670"/>
    </source>
</evidence>
<dbReference type="GO" id="GO:0034605">
    <property type="term" value="P:cellular response to heat"/>
    <property type="evidence" value="ECO:0007669"/>
    <property type="project" value="TreeGrafter"/>
</dbReference>
<evidence type="ECO:0000313" key="15">
    <source>
        <dbReference type="EMBL" id="GAN65110.1"/>
    </source>
</evidence>
<evidence type="ECO:0000256" key="11">
    <source>
        <dbReference type="PROSITE-ProRule" id="PRU01251"/>
    </source>
</evidence>
<dbReference type="SMART" id="SM01086">
    <property type="entry name" value="ClpB_D2-small"/>
    <property type="match status" value="1"/>
</dbReference>
<keyword evidence="15" id="KW-0378">Hydrolase</keyword>
<dbReference type="InterPro" id="IPR017730">
    <property type="entry name" value="Chaperonin_ClpB"/>
</dbReference>
<dbReference type="Pfam" id="PF00004">
    <property type="entry name" value="AAA"/>
    <property type="match status" value="1"/>
</dbReference>
<dbReference type="FunFam" id="3.40.50.300:FF:000120">
    <property type="entry name" value="ATP-dependent chaperone ClpB"/>
    <property type="match status" value="1"/>
</dbReference>
<dbReference type="InterPro" id="IPR019489">
    <property type="entry name" value="Clp_ATPase_C"/>
</dbReference>
<evidence type="ECO:0000256" key="6">
    <source>
        <dbReference type="ARBA" id="ARBA00022840"/>
    </source>
</evidence>
<dbReference type="GeneID" id="76203256"/>
<dbReference type="Gene3D" id="1.10.1780.10">
    <property type="entry name" value="Clp, N-terminal domain"/>
    <property type="match status" value="1"/>
</dbReference>
<evidence type="ECO:0000256" key="13">
    <source>
        <dbReference type="RuleBase" id="RU362034"/>
    </source>
</evidence>
<keyword evidence="7 13" id="KW-0175">Coiled coil</keyword>
<evidence type="ECO:0000256" key="8">
    <source>
        <dbReference type="ARBA" id="ARBA00023186"/>
    </source>
</evidence>
<dbReference type="InterPro" id="IPR003593">
    <property type="entry name" value="AAA+_ATPase"/>
</dbReference>
<sequence length="868" mass="95083">MDIAKFTERSRGFLQAAQTIAIRDFNQQLTPEHLLKAMLDDEEGAASALIRAAGGNPDAVRAANEQALAKLPKVQGGGAGQPQTTPDLVRVLDSAEQAAQKAGDSFVAQDRLLVGIALSDTVAGKALKENGAKPDALEKAIATIRKGRTVNSENAEANFDALKKYARDVTEVAQAGKLDPVIGRDEEIRRAIQVLARRSKNNPVLIGEPGVGKTAIVEGLAQRIVNGDVPEALKNKKLLSLDMGALVAGAKYRGEFEERLKAVLKEIETAEGQIILFIDEMHTLVGAGRTDGAMDASNLIKPELARGTLHCIGATTLDEYRKYIEKDAALARRFQPVFVGEPSVADTISILRGIKEKYELHHGVRITDGALVSAATLSNRYITDRFLPDKAIDLIDEAASRLRMQIDSKPEELDELDRRIIQLKIEREALRKEEDTASKDRLEAVEAELADLEEKSNAMSAAWHAEKDRVNAVQKLQEQLDQARSEVEVAQRKGDLGKASELMYGVIPNLQEQIAKAQQSQSEAGKTDLVSEAVTDQGVASVVSRWTGVPVDRMLEGERAKLLRMEDDLRKSVVGQETALKAVSNAVRRARAGLQDPNRPIGSFLFLGPTGVGKTELTKALARFLFDDEKALLRIDMSEFMEKHAVARLIGAPPGYVGYEEGGVLTEAVRRRPYQVILFDEVEKAHEDVFNILLQVLDDGRLTDGQGRTVDFRNTIIVLTSNLGSDLLAHQPDGESTDMVQAEVMKAVRAHFRPEFLNRLDEIILFSRLQKADMTKIVDIQINRLQKLLDDRKIVLKLDDLAHAWLANEGYDPVYGARPLKRVVQRSLQNPLAQLLLEGAIHDGETVPVSANGEGLLIDGKEAAAALV</sequence>
<dbReference type="GO" id="GO:0005524">
    <property type="term" value="F:ATP binding"/>
    <property type="evidence" value="ECO:0007669"/>
    <property type="project" value="UniProtKB-UniRule"/>
</dbReference>
<dbReference type="InterPro" id="IPR041546">
    <property type="entry name" value="ClpA/ClpB_AAA_lid"/>
</dbReference>
<evidence type="ECO:0000259" key="14">
    <source>
        <dbReference type="PROSITE" id="PS51903"/>
    </source>
</evidence>
<name>A0A0D6NHJ5_9PROT</name>
<evidence type="ECO:0000256" key="2">
    <source>
        <dbReference type="ARBA" id="ARBA00008675"/>
    </source>
</evidence>
<dbReference type="FunFam" id="3.40.50.300:FF:000010">
    <property type="entry name" value="Chaperone clpB 1, putative"/>
    <property type="match status" value="1"/>
</dbReference>
<dbReference type="Pfam" id="PF10431">
    <property type="entry name" value="ClpB_D2-small"/>
    <property type="match status" value="1"/>
</dbReference>
<dbReference type="GO" id="GO:0005737">
    <property type="term" value="C:cytoplasm"/>
    <property type="evidence" value="ECO:0007669"/>
    <property type="project" value="UniProtKB-SubCell"/>
</dbReference>
<dbReference type="GO" id="GO:0016887">
    <property type="term" value="F:ATP hydrolysis activity"/>
    <property type="evidence" value="ECO:0007669"/>
    <property type="project" value="InterPro"/>
</dbReference>
<dbReference type="FunFam" id="1.10.8.60:FF:000017">
    <property type="entry name" value="ATP-dependent chaperone ClpB"/>
    <property type="match status" value="1"/>
</dbReference>
<dbReference type="EMBL" id="BAMX01000006">
    <property type="protein sequence ID" value="GAN65110.1"/>
    <property type="molecule type" value="Genomic_DNA"/>
</dbReference>
<accession>A0A0D6NHJ5</accession>
<dbReference type="PROSITE" id="PS51903">
    <property type="entry name" value="CLP_R"/>
    <property type="match status" value="1"/>
</dbReference>
<dbReference type="PANTHER" id="PTHR11638">
    <property type="entry name" value="ATP-DEPENDENT CLP PROTEASE"/>
    <property type="match status" value="1"/>
</dbReference>
<dbReference type="InterPro" id="IPR050130">
    <property type="entry name" value="ClpA_ClpB"/>
</dbReference>
<dbReference type="PRINTS" id="PR00300">
    <property type="entry name" value="CLPPROTEASEA"/>
</dbReference>
<dbReference type="Pfam" id="PF07724">
    <property type="entry name" value="AAA_2"/>
    <property type="match status" value="1"/>
</dbReference>
<dbReference type="GO" id="GO:0042026">
    <property type="term" value="P:protein refolding"/>
    <property type="evidence" value="ECO:0007669"/>
    <property type="project" value="UniProtKB-UniRule"/>
</dbReference>
<evidence type="ECO:0000256" key="4">
    <source>
        <dbReference type="ARBA" id="ARBA00022737"/>
    </source>
</evidence>
<evidence type="ECO:0000256" key="9">
    <source>
        <dbReference type="ARBA" id="ARBA00025613"/>
    </source>
</evidence>
<dbReference type="CDD" id="cd19499">
    <property type="entry name" value="RecA-like_ClpB_Hsp104-like"/>
    <property type="match status" value="1"/>
</dbReference>